<keyword evidence="1" id="KW-1133">Transmembrane helix</keyword>
<feature type="transmembrane region" description="Helical" evidence="1">
    <location>
        <begin position="197"/>
        <end position="215"/>
    </location>
</feature>
<dbReference type="RefSeq" id="WP_011998590.1">
    <property type="nucleotide sequence ID" value="NC_009776.1"/>
</dbReference>
<reference evidence="2 3" key="1">
    <citation type="journal article" date="2008" name="Genome Biol.">
        <title>A genomic analysis of the archaeal system Ignicoccus hospitalis-Nanoarchaeum equitans.</title>
        <authorList>
            <person name="Podar M."/>
            <person name="Anderson I."/>
            <person name="Makarova K.S."/>
            <person name="Elkins J.G."/>
            <person name="Ivanova N."/>
            <person name="Wall M.A."/>
            <person name="Lykidis A."/>
            <person name="Mavromatis K."/>
            <person name="Sun H."/>
            <person name="Hudson M.E."/>
            <person name="Chen W."/>
            <person name="Deciu C."/>
            <person name="Hutchison D."/>
            <person name="Eads J.R."/>
            <person name="Anderson A."/>
            <person name="Fernandes F."/>
            <person name="Szeto E."/>
            <person name="Lapidus A."/>
            <person name="Kyrpides N.C."/>
            <person name="Saier M.H.Jr."/>
            <person name="Richardson P.M."/>
            <person name="Rachel R."/>
            <person name="Huber H."/>
            <person name="Eisen J.A."/>
            <person name="Koonin E.V."/>
            <person name="Keller M."/>
            <person name="Stetter K.O."/>
        </authorList>
    </citation>
    <scope>NUCLEOTIDE SEQUENCE [LARGE SCALE GENOMIC DNA]</scope>
    <source>
        <strain evidence="3">KIN4/I / DSM 18386 / JCM 14125</strain>
    </source>
</reference>
<dbReference type="KEGG" id="iho:Igni_0556"/>
<evidence type="ECO:0000313" key="2">
    <source>
        <dbReference type="EMBL" id="ABU81738.1"/>
    </source>
</evidence>
<dbReference type="HOGENOM" id="CLU_1269911_0_0_2"/>
<dbReference type="GeneID" id="5562717"/>
<dbReference type="Proteomes" id="UP000000262">
    <property type="component" value="Chromosome"/>
</dbReference>
<dbReference type="AlphaFoldDB" id="A8A9Y6"/>
<sequence length="217" mass="23470">MVVRALAVLALFAAAAYAISCEDIMVGIKVSNETGYYYYYFSPHSWQKVYKLVQIEGGKKIERARLYITLINESEPTPVGRLVMKPADLRTVVGAWNVTEAVVEGEFRYPSGTLVVCLQQGEQAYVLIQKKGAVGWWVGAGKTVPIMATKGFSEYEIELQGGGKVFFMPDGAVGESGVKLVPVERGGGPGLLGVPSLIQMAVTALLLAAVVFFLMPK</sequence>
<keyword evidence="1" id="KW-0812">Transmembrane</keyword>
<accession>A8A9Y6</accession>
<protein>
    <submittedName>
        <fullName evidence="2">Uncharacterized protein</fullName>
    </submittedName>
</protein>
<evidence type="ECO:0000313" key="3">
    <source>
        <dbReference type="Proteomes" id="UP000000262"/>
    </source>
</evidence>
<dbReference type="EMBL" id="CP000816">
    <property type="protein sequence ID" value="ABU81738.1"/>
    <property type="molecule type" value="Genomic_DNA"/>
</dbReference>
<proteinExistence type="predicted"/>
<gene>
    <name evidence="2" type="ordered locus">Igni_0556</name>
</gene>
<organism evidence="2 3">
    <name type="scientific">Ignicoccus hospitalis (strain KIN4/I / DSM 18386 / JCM 14125)</name>
    <dbReference type="NCBI Taxonomy" id="453591"/>
    <lineage>
        <taxon>Archaea</taxon>
        <taxon>Thermoproteota</taxon>
        <taxon>Thermoprotei</taxon>
        <taxon>Desulfurococcales</taxon>
        <taxon>Desulfurococcaceae</taxon>
        <taxon>Ignicoccus</taxon>
    </lineage>
</organism>
<keyword evidence="1" id="KW-0472">Membrane</keyword>
<name>A8A9Y6_IGNH4</name>
<evidence type="ECO:0000256" key="1">
    <source>
        <dbReference type="SAM" id="Phobius"/>
    </source>
</evidence>
<keyword evidence="3" id="KW-1185">Reference proteome</keyword>